<dbReference type="PANTHER" id="PTHR42852:SF6">
    <property type="entry name" value="THIOL:DISULFIDE INTERCHANGE PROTEIN DSBE"/>
    <property type="match status" value="1"/>
</dbReference>
<dbReference type="RefSeq" id="WP_131593468.1">
    <property type="nucleotide sequence ID" value="NZ_SJSL01000001.1"/>
</dbReference>
<dbReference type="InterPro" id="IPR025380">
    <property type="entry name" value="DUF4369"/>
</dbReference>
<dbReference type="CDD" id="cd02966">
    <property type="entry name" value="TlpA_like_family"/>
    <property type="match status" value="1"/>
</dbReference>
<proteinExistence type="predicted"/>
<dbReference type="SUPFAM" id="SSF52833">
    <property type="entry name" value="Thioredoxin-like"/>
    <property type="match status" value="1"/>
</dbReference>
<evidence type="ECO:0000256" key="3">
    <source>
        <dbReference type="ARBA" id="ARBA00023157"/>
    </source>
</evidence>
<dbReference type="Gene3D" id="3.40.30.10">
    <property type="entry name" value="Glutaredoxin"/>
    <property type="match status" value="1"/>
</dbReference>
<dbReference type="Pfam" id="PF00578">
    <property type="entry name" value="AhpC-TSA"/>
    <property type="match status" value="1"/>
</dbReference>
<dbReference type="PROSITE" id="PS51352">
    <property type="entry name" value="THIOREDOXIN_2"/>
    <property type="match status" value="1"/>
</dbReference>
<dbReference type="InterPro" id="IPR000866">
    <property type="entry name" value="AhpC/TSA"/>
</dbReference>
<feature type="domain" description="Thioredoxin" evidence="5">
    <location>
        <begin position="234"/>
        <end position="376"/>
    </location>
</feature>
<organism evidence="6 7">
    <name type="scientific">Pedobacter psychroterrae</name>
    <dbReference type="NCBI Taxonomy" id="2530453"/>
    <lineage>
        <taxon>Bacteria</taxon>
        <taxon>Pseudomonadati</taxon>
        <taxon>Bacteroidota</taxon>
        <taxon>Sphingobacteriia</taxon>
        <taxon>Sphingobacteriales</taxon>
        <taxon>Sphingobacteriaceae</taxon>
        <taxon>Pedobacter</taxon>
    </lineage>
</organism>
<keyword evidence="3" id="KW-1015">Disulfide bond</keyword>
<dbReference type="GO" id="GO:0016209">
    <property type="term" value="F:antioxidant activity"/>
    <property type="evidence" value="ECO:0007669"/>
    <property type="project" value="InterPro"/>
</dbReference>
<dbReference type="PROSITE" id="PS00194">
    <property type="entry name" value="THIOREDOXIN_1"/>
    <property type="match status" value="1"/>
</dbReference>
<keyword evidence="4" id="KW-0676">Redox-active center</keyword>
<evidence type="ECO:0000313" key="7">
    <source>
        <dbReference type="Proteomes" id="UP000293347"/>
    </source>
</evidence>
<accession>A0A4R0NVS3</accession>
<keyword evidence="7" id="KW-1185">Reference proteome</keyword>
<name>A0A4R0NVS3_9SPHI</name>
<dbReference type="Pfam" id="PF14289">
    <property type="entry name" value="DUF4369"/>
    <property type="match status" value="1"/>
</dbReference>
<dbReference type="Proteomes" id="UP000293347">
    <property type="component" value="Unassembled WGS sequence"/>
</dbReference>
<gene>
    <name evidence="6" type="ORF">EZ437_03990</name>
</gene>
<comment type="subcellular location">
    <subcellularLocation>
        <location evidence="1">Cell envelope</location>
    </subcellularLocation>
</comment>
<protein>
    <submittedName>
        <fullName evidence="6">AhpC/TSA family protein</fullName>
    </submittedName>
</protein>
<dbReference type="InterPro" id="IPR013766">
    <property type="entry name" value="Thioredoxin_domain"/>
</dbReference>
<reference evidence="6 7" key="1">
    <citation type="submission" date="2019-02" db="EMBL/GenBank/DDBJ databases">
        <title>Pedobacter sp. RP-1-14 sp. nov., isolated from Arctic soil.</title>
        <authorList>
            <person name="Dahal R.H."/>
        </authorList>
    </citation>
    <scope>NUCLEOTIDE SEQUENCE [LARGE SCALE GENOMIC DNA]</scope>
    <source>
        <strain evidence="6 7">RP-1-14</strain>
    </source>
</reference>
<dbReference type="GO" id="GO:0017004">
    <property type="term" value="P:cytochrome complex assembly"/>
    <property type="evidence" value="ECO:0007669"/>
    <property type="project" value="UniProtKB-KW"/>
</dbReference>
<sequence>MKNLYLLLLCLPMISFGQSGRYQISGKIGSANDQHSIYLYRSEAGASQIDSCIIQHGNFTFTGSVAKSDWAHLTLTKPGNHRSYVFLPTPLMIYLQPGQITLHSVDSLLHAKVKGNPLTEDYQQFRDEILPYEEQLYQFRESYMNAIESGSIPAFNAAHGEKLTEVNKSVDKVIEKFIKSHPESLVSAHLITDRPGPGPDLGKKEAQLNSLSLKIRNTPAVKQLYQVIAATSRTEIGKPAPEFSQNDTTGKAIELKDFRGKYVLLDFWASWCGPCRAENPNVVKAYNAYKHKNFTIISVSLDKAIGRKSWIEAIKKDGMPWLHVSDLKYFENEVAILYGIQSIPQNFLIDPNGIIVSKNLMGEELEKQLGIRLGKD</sequence>
<evidence type="ECO:0000313" key="6">
    <source>
        <dbReference type="EMBL" id="TCD03144.1"/>
    </source>
</evidence>
<dbReference type="AlphaFoldDB" id="A0A4R0NVS3"/>
<dbReference type="PANTHER" id="PTHR42852">
    <property type="entry name" value="THIOL:DISULFIDE INTERCHANGE PROTEIN DSBE"/>
    <property type="match status" value="1"/>
</dbReference>
<dbReference type="OrthoDB" id="6399635at2"/>
<dbReference type="GO" id="GO:0030313">
    <property type="term" value="C:cell envelope"/>
    <property type="evidence" value="ECO:0007669"/>
    <property type="project" value="UniProtKB-SubCell"/>
</dbReference>
<dbReference type="EMBL" id="SJSL01000001">
    <property type="protein sequence ID" value="TCD03144.1"/>
    <property type="molecule type" value="Genomic_DNA"/>
</dbReference>
<keyword evidence="2" id="KW-0201">Cytochrome c-type biogenesis</keyword>
<dbReference type="InterPro" id="IPR050553">
    <property type="entry name" value="Thioredoxin_ResA/DsbE_sf"/>
</dbReference>
<evidence type="ECO:0000256" key="4">
    <source>
        <dbReference type="ARBA" id="ARBA00023284"/>
    </source>
</evidence>
<dbReference type="InterPro" id="IPR017937">
    <property type="entry name" value="Thioredoxin_CS"/>
</dbReference>
<dbReference type="GO" id="GO:0016491">
    <property type="term" value="F:oxidoreductase activity"/>
    <property type="evidence" value="ECO:0007669"/>
    <property type="project" value="InterPro"/>
</dbReference>
<dbReference type="InterPro" id="IPR036249">
    <property type="entry name" value="Thioredoxin-like_sf"/>
</dbReference>
<evidence type="ECO:0000256" key="2">
    <source>
        <dbReference type="ARBA" id="ARBA00022748"/>
    </source>
</evidence>
<comment type="caution">
    <text evidence="6">The sequence shown here is derived from an EMBL/GenBank/DDBJ whole genome shotgun (WGS) entry which is preliminary data.</text>
</comment>
<evidence type="ECO:0000259" key="5">
    <source>
        <dbReference type="PROSITE" id="PS51352"/>
    </source>
</evidence>
<evidence type="ECO:0000256" key="1">
    <source>
        <dbReference type="ARBA" id="ARBA00004196"/>
    </source>
</evidence>